<dbReference type="GO" id="GO:0004467">
    <property type="term" value="F:long-chain fatty acid-CoA ligase activity"/>
    <property type="evidence" value="ECO:0007669"/>
    <property type="project" value="UniProtKB-EC"/>
</dbReference>
<evidence type="ECO:0000256" key="1">
    <source>
        <dbReference type="ARBA" id="ARBA00024484"/>
    </source>
</evidence>
<gene>
    <name evidence="3" type="ORF">OBE_11429</name>
</gene>
<dbReference type="InterPro" id="IPR042099">
    <property type="entry name" value="ANL_N_sf"/>
</dbReference>
<dbReference type="PANTHER" id="PTHR43272:SF52">
    <property type="entry name" value="AMP-DEPENDENT SYNTHETASE_LIGASE DOMAIN-CONTAINING PROTEIN"/>
    <property type="match status" value="1"/>
</dbReference>
<dbReference type="Pfam" id="PF23562">
    <property type="entry name" value="AMP-binding_C_3"/>
    <property type="match status" value="1"/>
</dbReference>
<reference evidence="3" key="1">
    <citation type="journal article" date="2013" name="Environ. Microbiol.">
        <title>Microbiota from the distal guts of lean and obese adolescents exhibit partial functional redundancy besides clear differences in community structure.</title>
        <authorList>
            <person name="Ferrer M."/>
            <person name="Ruiz A."/>
            <person name="Lanza F."/>
            <person name="Haange S.B."/>
            <person name="Oberbach A."/>
            <person name="Till H."/>
            <person name="Bargiela R."/>
            <person name="Campoy C."/>
            <person name="Segura M.T."/>
            <person name="Richter M."/>
            <person name="von Bergen M."/>
            <person name="Seifert J."/>
            <person name="Suarez A."/>
        </authorList>
    </citation>
    <scope>NUCLEOTIDE SEQUENCE</scope>
</reference>
<evidence type="ECO:0000313" key="3">
    <source>
        <dbReference type="EMBL" id="EKC55710.1"/>
    </source>
</evidence>
<feature type="domain" description="AMP-dependent synthetase/ligase" evidence="2">
    <location>
        <begin position="2"/>
        <end position="87"/>
    </location>
</feature>
<dbReference type="SUPFAM" id="SSF56801">
    <property type="entry name" value="Acetyl-CoA synthetase-like"/>
    <property type="match status" value="1"/>
</dbReference>
<dbReference type="Gene3D" id="3.30.300.30">
    <property type="match status" value="1"/>
</dbReference>
<dbReference type="PANTHER" id="PTHR43272">
    <property type="entry name" value="LONG-CHAIN-FATTY-ACID--COA LIGASE"/>
    <property type="match status" value="1"/>
</dbReference>
<dbReference type="InterPro" id="IPR045851">
    <property type="entry name" value="AMP-bd_C_sf"/>
</dbReference>
<accession>K1SPB3</accession>
<sequence length="233" mass="26391">MRTIIYGSASSNKKVIHLFNTIGIVMIQGYGLTETSPVIACENDIYHSEKGSSGFPLYNEEVKIDNPDETGTGEILVKGPNVMLGYYNNPEANKKAFKDGWFCTGDLGRFGKDGCLFISGRIKDLIVLSNGKKVFPEEIEALINKLDYVEESMVYEHNDKVCAKIVYSKDNQLLKNLSGEEIHDLIEPEIKTLNKSNLPVYKYIKEFTVTDEPLIKTTTQKIKRHEEMRNLKK</sequence>
<proteinExistence type="predicted"/>
<dbReference type="Pfam" id="PF00501">
    <property type="entry name" value="AMP-binding"/>
    <property type="match status" value="1"/>
</dbReference>
<organism evidence="3">
    <name type="scientific">human gut metagenome</name>
    <dbReference type="NCBI Taxonomy" id="408170"/>
    <lineage>
        <taxon>unclassified sequences</taxon>
        <taxon>metagenomes</taxon>
        <taxon>organismal metagenomes</taxon>
    </lineage>
</organism>
<dbReference type="GO" id="GO:0016020">
    <property type="term" value="C:membrane"/>
    <property type="evidence" value="ECO:0007669"/>
    <property type="project" value="TreeGrafter"/>
</dbReference>
<dbReference type="EMBL" id="AJWZ01007871">
    <property type="protein sequence ID" value="EKC55710.1"/>
    <property type="molecule type" value="Genomic_DNA"/>
</dbReference>
<comment type="caution">
    <text evidence="3">The sequence shown here is derived from an EMBL/GenBank/DDBJ whole genome shotgun (WGS) entry which is preliminary data.</text>
</comment>
<evidence type="ECO:0000259" key="2">
    <source>
        <dbReference type="Pfam" id="PF00501"/>
    </source>
</evidence>
<keyword evidence="3" id="KW-0436">Ligase</keyword>
<protein>
    <submittedName>
        <fullName evidence="3">AMP-dependent synthetase and ligase</fullName>
    </submittedName>
</protein>
<name>K1SPB3_9ZZZZ</name>
<dbReference type="Gene3D" id="3.40.50.12780">
    <property type="entry name" value="N-terminal domain of ligase-like"/>
    <property type="match status" value="1"/>
</dbReference>
<dbReference type="InterPro" id="IPR000873">
    <property type="entry name" value="AMP-dep_synth/lig_dom"/>
</dbReference>
<dbReference type="AlphaFoldDB" id="K1SPB3"/>
<comment type="catalytic activity">
    <reaction evidence="1">
        <text>a long-chain fatty acid + ATP + CoA = a long-chain fatty acyl-CoA + AMP + diphosphate</text>
        <dbReference type="Rhea" id="RHEA:15421"/>
        <dbReference type="ChEBI" id="CHEBI:30616"/>
        <dbReference type="ChEBI" id="CHEBI:33019"/>
        <dbReference type="ChEBI" id="CHEBI:57287"/>
        <dbReference type="ChEBI" id="CHEBI:57560"/>
        <dbReference type="ChEBI" id="CHEBI:83139"/>
        <dbReference type="ChEBI" id="CHEBI:456215"/>
        <dbReference type="EC" id="6.2.1.3"/>
    </reaction>
    <physiologicalReaction direction="left-to-right" evidence="1">
        <dbReference type="Rhea" id="RHEA:15422"/>
    </physiologicalReaction>
</comment>